<evidence type="ECO:0000313" key="1">
    <source>
        <dbReference type="EMBL" id="CAL1404250.1"/>
    </source>
</evidence>
<keyword evidence="2" id="KW-1185">Reference proteome</keyword>
<protein>
    <submittedName>
        <fullName evidence="1">Uncharacterized protein</fullName>
    </submittedName>
</protein>
<evidence type="ECO:0000313" key="2">
    <source>
        <dbReference type="Proteomes" id="UP001497516"/>
    </source>
</evidence>
<accession>A0AAV2G0U2</accession>
<proteinExistence type="predicted"/>
<reference evidence="1 2" key="1">
    <citation type="submission" date="2024-04" db="EMBL/GenBank/DDBJ databases">
        <authorList>
            <person name="Fracassetti M."/>
        </authorList>
    </citation>
    <scope>NUCLEOTIDE SEQUENCE [LARGE SCALE GENOMIC DNA]</scope>
</reference>
<dbReference type="EMBL" id="OZ034820">
    <property type="protein sequence ID" value="CAL1404250.1"/>
    <property type="molecule type" value="Genomic_DNA"/>
</dbReference>
<dbReference type="AlphaFoldDB" id="A0AAV2G0U2"/>
<gene>
    <name evidence="1" type="ORF">LTRI10_LOCUS44121</name>
</gene>
<organism evidence="1 2">
    <name type="scientific">Linum trigynum</name>
    <dbReference type="NCBI Taxonomy" id="586398"/>
    <lineage>
        <taxon>Eukaryota</taxon>
        <taxon>Viridiplantae</taxon>
        <taxon>Streptophyta</taxon>
        <taxon>Embryophyta</taxon>
        <taxon>Tracheophyta</taxon>
        <taxon>Spermatophyta</taxon>
        <taxon>Magnoliopsida</taxon>
        <taxon>eudicotyledons</taxon>
        <taxon>Gunneridae</taxon>
        <taxon>Pentapetalae</taxon>
        <taxon>rosids</taxon>
        <taxon>fabids</taxon>
        <taxon>Malpighiales</taxon>
        <taxon>Linaceae</taxon>
        <taxon>Linum</taxon>
    </lineage>
</organism>
<sequence length="95" mass="10579">MSDENFYGGFEMLQVIYLNSRDDLEQVAAGNPFKFWAFEGYCERAANGGRSTSFTVRLTREFLEQQLLFGGINFDPLFCTFALYPVAAAAAIAVA</sequence>
<dbReference type="Proteomes" id="UP001497516">
    <property type="component" value="Chromosome 7"/>
</dbReference>
<name>A0AAV2G0U2_9ROSI</name>